<proteinExistence type="predicted"/>
<protein>
    <submittedName>
        <fullName evidence="2">Uncharacterized protein</fullName>
    </submittedName>
</protein>
<feature type="compositionally biased region" description="Polar residues" evidence="1">
    <location>
        <begin position="87"/>
        <end position="101"/>
    </location>
</feature>
<reference evidence="2" key="1">
    <citation type="journal article" date="2021" name="Sci. Rep.">
        <title>Diploid genomic architecture of Nitzschia inconspicua, an elite biomass production diatom.</title>
        <authorList>
            <person name="Oliver A."/>
            <person name="Podell S."/>
            <person name="Pinowska A."/>
            <person name="Traller J.C."/>
            <person name="Smith S.R."/>
            <person name="McClure R."/>
            <person name="Beliaev A."/>
            <person name="Bohutskyi P."/>
            <person name="Hill E.A."/>
            <person name="Rabines A."/>
            <person name="Zheng H."/>
            <person name="Allen L.Z."/>
            <person name="Kuo A."/>
            <person name="Grigoriev I.V."/>
            <person name="Allen A.E."/>
            <person name="Hazlebeck D."/>
            <person name="Allen E.E."/>
        </authorList>
    </citation>
    <scope>NUCLEOTIDE SEQUENCE</scope>
    <source>
        <strain evidence="2">Hildebrandi</strain>
    </source>
</reference>
<accession>A0A9K3M2C3</accession>
<sequence>MKTTDCRKREEDPNMVSDAVFTTMNNLNRTGISLLKKVPDLYYDPTEDNSSKGMFSPRMIHPWKKRRSHCRSDVASAYSTSCTSTSEGEVSESNSTITTRPSMMAIPNTSILSLGIASTEGTVAPNTQHSMGRPMIMTHQDWCGRPHEVVFEAATRFDLAKVIVEDESLVEDDVEKNILEVVSIDEDYNDDRDSVRTRRLSLMWDEAQAVARRGKNLDLGHLPHARGESPAAFQLPGGITKDDIMVTIDIDDTARSSLFCSTWWEKEQEPPTHRCNTDTVSNISSCHRSRQESHGSSSTFDCSRYDFEQGVQQVILDDLKSIYTATTDTAKLVLCIVICILSDGSMQHTSRVGGRMGLAELALNWRLFGADDLKLYEGGLTVQRKDFGFGPLELTEAEGEYYMMNQMAPRAACDIVRRIGGSNQDFLAEI</sequence>
<gene>
    <name evidence="2" type="ORF">IV203_018233</name>
</gene>
<evidence type="ECO:0000313" key="2">
    <source>
        <dbReference type="EMBL" id="KAG7372090.1"/>
    </source>
</evidence>
<evidence type="ECO:0000256" key="1">
    <source>
        <dbReference type="SAM" id="MobiDB-lite"/>
    </source>
</evidence>
<name>A0A9K3M2C3_9STRA</name>
<reference evidence="2" key="2">
    <citation type="submission" date="2021-04" db="EMBL/GenBank/DDBJ databases">
        <authorList>
            <person name="Podell S."/>
        </authorList>
    </citation>
    <scope>NUCLEOTIDE SEQUENCE</scope>
    <source>
        <strain evidence="2">Hildebrandi</strain>
    </source>
</reference>
<dbReference type="OrthoDB" id="10508941at2759"/>
<organism evidence="2 3">
    <name type="scientific">Nitzschia inconspicua</name>
    <dbReference type="NCBI Taxonomy" id="303405"/>
    <lineage>
        <taxon>Eukaryota</taxon>
        <taxon>Sar</taxon>
        <taxon>Stramenopiles</taxon>
        <taxon>Ochrophyta</taxon>
        <taxon>Bacillariophyta</taxon>
        <taxon>Bacillariophyceae</taxon>
        <taxon>Bacillariophycidae</taxon>
        <taxon>Bacillariales</taxon>
        <taxon>Bacillariaceae</taxon>
        <taxon>Nitzschia</taxon>
    </lineage>
</organism>
<dbReference type="Proteomes" id="UP000693970">
    <property type="component" value="Unassembled WGS sequence"/>
</dbReference>
<dbReference type="EMBL" id="JAGRRH010000003">
    <property type="protein sequence ID" value="KAG7372090.1"/>
    <property type="molecule type" value="Genomic_DNA"/>
</dbReference>
<dbReference type="AlphaFoldDB" id="A0A9K3M2C3"/>
<keyword evidence="3" id="KW-1185">Reference proteome</keyword>
<evidence type="ECO:0000313" key="3">
    <source>
        <dbReference type="Proteomes" id="UP000693970"/>
    </source>
</evidence>
<feature type="region of interest" description="Disordered" evidence="1">
    <location>
        <begin position="82"/>
        <end position="101"/>
    </location>
</feature>
<comment type="caution">
    <text evidence="2">The sequence shown here is derived from an EMBL/GenBank/DDBJ whole genome shotgun (WGS) entry which is preliminary data.</text>
</comment>